<comment type="caution">
    <text evidence="7">The sequence shown here is derived from an EMBL/GenBank/DDBJ whole genome shotgun (WGS) entry which is preliminary data.</text>
</comment>
<sequence>MNETIVIFLSVLATAGRVLGLVLLSIVTGWFLSYAAIKGKLFENIFVSVSEVFESVPVISFFPIVLILFITRVGGELGVELAADFLVFTAVVWNIWIAEYQAFKTIPREMVEVGENYRLGFFSILRQIYIPFSIPRIVANLFPSISDGFFYITVSEVFSIGLTTYVTFGIGSEMESLIVAGNLDGIILAFVFLAAIILVIIYFLRRFSNYAVAKYTVDTDSPVIRRGRFSFKNTTRRLSATATTPFTRLAKYYRRRNASMENEMFEPEQTGVNYARYILAAIGLAILGTILYAAALLIHSVSGPEWSRLFAITPQIVVEMLYP</sequence>
<dbReference type="GO" id="GO:0055085">
    <property type="term" value="P:transmembrane transport"/>
    <property type="evidence" value="ECO:0007669"/>
    <property type="project" value="InterPro"/>
</dbReference>
<feature type="transmembrane region" description="Helical" evidence="5">
    <location>
        <begin position="52"/>
        <end position="71"/>
    </location>
</feature>
<dbReference type="GO" id="GO:0016020">
    <property type="term" value="C:membrane"/>
    <property type="evidence" value="ECO:0007669"/>
    <property type="project" value="UniProtKB-SubCell"/>
</dbReference>
<comment type="subcellular location">
    <subcellularLocation>
        <location evidence="1">Membrane</location>
        <topology evidence="1">Multi-pass membrane protein</topology>
    </subcellularLocation>
</comment>
<evidence type="ECO:0000256" key="3">
    <source>
        <dbReference type="ARBA" id="ARBA00022989"/>
    </source>
</evidence>
<accession>T1C523</accession>
<evidence type="ECO:0000256" key="1">
    <source>
        <dbReference type="ARBA" id="ARBA00004141"/>
    </source>
</evidence>
<dbReference type="Gene3D" id="1.10.3720.10">
    <property type="entry name" value="MetI-like"/>
    <property type="match status" value="1"/>
</dbReference>
<dbReference type="PANTHER" id="PTHR42744">
    <property type="entry name" value="BINDING-PROTEIN-DEPENDENT TRANSPORT SYSTEMS INNER MEMBRANE COMPONENT"/>
    <property type="match status" value="1"/>
</dbReference>
<dbReference type="AlphaFoldDB" id="T1C523"/>
<feature type="transmembrane region" description="Helical" evidence="5">
    <location>
        <begin position="183"/>
        <end position="204"/>
    </location>
</feature>
<keyword evidence="2 5" id="KW-0812">Transmembrane</keyword>
<keyword evidence="4 5" id="KW-0472">Membrane</keyword>
<feature type="non-terminal residue" evidence="7">
    <location>
        <position position="323"/>
    </location>
</feature>
<feature type="transmembrane region" description="Helical" evidence="5">
    <location>
        <begin position="77"/>
        <end position="98"/>
    </location>
</feature>
<reference evidence="7" key="1">
    <citation type="submission" date="2013-08" db="EMBL/GenBank/DDBJ databases">
        <authorList>
            <person name="Mendez C."/>
            <person name="Richter M."/>
            <person name="Ferrer M."/>
            <person name="Sanchez J."/>
        </authorList>
    </citation>
    <scope>NUCLEOTIDE SEQUENCE</scope>
</reference>
<proteinExistence type="predicted"/>
<evidence type="ECO:0000313" key="7">
    <source>
        <dbReference type="EMBL" id="EQD61210.1"/>
    </source>
</evidence>
<feature type="domain" description="ABC transmembrane type-1" evidence="6">
    <location>
        <begin position="7"/>
        <end position="205"/>
    </location>
</feature>
<dbReference type="EMBL" id="AUZY01004924">
    <property type="protein sequence ID" value="EQD61210.1"/>
    <property type="molecule type" value="Genomic_DNA"/>
</dbReference>
<feature type="transmembrane region" description="Helical" evidence="5">
    <location>
        <begin position="274"/>
        <end position="298"/>
    </location>
</feature>
<dbReference type="PROSITE" id="PS50928">
    <property type="entry name" value="ABC_TM1"/>
    <property type="match status" value="1"/>
</dbReference>
<keyword evidence="3 5" id="KW-1133">Transmembrane helix</keyword>
<dbReference type="Pfam" id="PF00528">
    <property type="entry name" value="BPD_transp_1"/>
    <property type="match status" value="1"/>
</dbReference>
<name>T1C523_9ZZZZ</name>
<evidence type="ECO:0000256" key="4">
    <source>
        <dbReference type="ARBA" id="ARBA00023136"/>
    </source>
</evidence>
<dbReference type="SUPFAM" id="SSF161098">
    <property type="entry name" value="MetI-like"/>
    <property type="match status" value="1"/>
</dbReference>
<dbReference type="InterPro" id="IPR035906">
    <property type="entry name" value="MetI-like_sf"/>
</dbReference>
<evidence type="ECO:0000256" key="2">
    <source>
        <dbReference type="ARBA" id="ARBA00022692"/>
    </source>
</evidence>
<protein>
    <submittedName>
        <fullName evidence="7">Binding-protein-dependent transport system inner membrane component</fullName>
    </submittedName>
</protein>
<gene>
    <name evidence="7" type="ORF">B1B_07711</name>
</gene>
<dbReference type="InterPro" id="IPR000515">
    <property type="entry name" value="MetI-like"/>
</dbReference>
<organism evidence="7">
    <name type="scientific">mine drainage metagenome</name>
    <dbReference type="NCBI Taxonomy" id="410659"/>
    <lineage>
        <taxon>unclassified sequences</taxon>
        <taxon>metagenomes</taxon>
        <taxon>ecological metagenomes</taxon>
    </lineage>
</organism>
<dbReference type="PANTHER" id="PTHR42744:SF1">
    <property type="entry name" value="BINDING-PROTEIN-DEPENDENT TRANSPORT SYSTEMS INNER MEMBRANE COMPONENT"/>
    <property type="match status" value="1"/>
</dbReference>
<reference evidence="7" key="2">
    <citation type="journal article" date="2014" name="ISME J.">
        <title>Microbial stratification in low pH oxic and suboxic macroscopic growths along an acid mine drainage.</title>
        <authorList>
            <person name="Mendez-Garcia C."/>
            <person name="Mesa V."/>
            <person name="Sprenger R.R."/>
            <person name="Richter M."/>
            <person name="Diez M.S."/>
            <person name="Solano J."/>
            <person name="Bargiela R."/>
            <person name="Golyshina O.V."/>
            <person name="Manteca A."/>
            <person name="Ramos J.L."/>
            <person name="Gallego J.R."/>
            <person name="Llorente I."/>
            <person name="Martins Dos Santos V.A."/>
            <person name="Jensen O.N."/>
            <person name="Pelaez A.I."/>
            <person name="Sanchez J."/>
            <person name="Ferrer M."/>
        </authorList>
    </citation>
    <scope>NUCLEOTIDE SEQUENCE</scope>
</reference>
<feature type="transmembrane region" description="Helical" evidence="5">
    <location>
        <begin position="148"/>
        <end position="171"/>
    </location>
</feature>
<feature type="transmembrane region" description="Helical" evidence="5">
    <location>
        <begin position="6"/>
        <end position="32"/>
    </location>
</feature>
<evidence type="ECO:0000259" key="6">
    <source>
        <dbReference type="PROSITE" id="PS50928"/>
    </source>
</evidence>
<evidence type="ECO:0000256" key="5">
    <source>
        <dbReference type="SAM" id="Phobius"/>
    </source>
</evidence>